<reference evidence="1 2" key="1">
    <citation type="submission" date="2016-07" db="EMBL/GenBank/DDBJ databases">
        <title>Complete genome sequence of Bradyrhizobium icense LMTR 13T, a potential inoculant strain isolated from lima bean (Phaseolus lunatus) in Peru.</title>
        <authorList>
            <person name="Ormeno-Orrillo E."/>
            <person name="Duran D."/>
            <person name="Rogel M.A."/>
            <person name="Rey L."/>
            <person name="Imperial J."/>
            <person name="Ruiz-Argueso T."/>
            <person name="Martinez-Romero E."/>
        </authorList>
    </citation>
    <scope>NUCLEOTIDE SEQUENCE [LARGE SCALE GENOMIC DNA]</scope>
    <source>
        <strain evidence="1 2">LMTR 13</strain>
    </source>
</reference>
<gene>
    <name evidence="1" type="ORF">LMTR13_28940</name>
</gene>
<dbReference type="KEGG" id="bic:LMTR13_28940"/>
<dbReference type="SUPFAM" id="SSF52266">
    <property type="entry name" value="SGNH hydrolase"/>
    <property type="match status" value="1"/>
</dbReference>
<organism evidence="1 2">
    <name type="scientific">Bradyrhizobium icense</name>
    <dbReference type="NCBI Taxonomy" id="1274631"/>
    <lineage>
        <taxon>Bacteria</taxon>
        <taxon>Pseudomonadati</taxon>
        <taxon>Pseudomonadota</taxon>
        <taxon>Alphaproteobacteria</taxon>
        <taxon>Hyphomicrobiales</taxon>
        <taxon>Nitrobacteraceae</taxon>
        <taxon>Bradyrhizobium</taxon>
    </lineage>
</organism>
<keyword evidence="2" id="KW-1185">Reference proteome</keyword>
<proteinExistence type="predicted"/>
<dbReference type="AlphaFoldDB" id="A0A1B1UL75"/>
<dbReference type="PROSITE" id="PS51257">
    <property type="entry name" value="PROKAR_LIPOPROTEIN"/>
    <property type="match status" value="1"/>
</dbReference>
<name>A0A1B1UL75_9BRAD</name>
<dbReference type="Proteomes" id="UP000092839">
    <property type="component" value="Chromosome"/>
</dbReference>
<evidence type="ECO:0000313" key="1">
    <source>
        <dbReference type="EMBL" id="ANW03574.1"/>
    </source>
</evidence>
<evidence type="ECO:0000313" key="2">
    <source>
        <dbReference type="Proteomes" id="UP000092839"/>
    </source>
</evidence>
<accession>A0A1B1UL75</accession>
<dbReference type="EMBL" id="CP016428">
    <property type="protein sequence ID" value="ANW03574.1"/>
    <property type="molecule type" value="Genomic_DNA"/>
</dbReference>
<protein>
    <recommendedName>
        <fullName evidence="3">SGNH/GDSL hydrolase family protein</fullName>
    </recommendedName>
</protein>
<evidence type="ECO:0008006" key="3">
    <source>
        <dbReference type="Google" id="ProtNLM"/>
    </source>
</evidence>
<sequence>MIKCGAGAAIVLIACGFATVRFGSGLQMPAATTRDGTLITLSRYLREPVPDVVLVGSSITFRLKEEYFATPKLRNLALAGGSPLTGLEIVANQPQLPKFILVEANILARSTDAALVERYSRGDAEPLFFRPVRAAVAAYEQRLHAPRTLEQVAIELRGLLTQPPNDFDNRVYADRALQQLNAEDPTDAVQFNAKRIEELIQVLERRGVRVFLFELPCSEPIEGSRYAAVTREIIHAAFPDSIRWLRLEVNRSELRWADGVHLDERSAVIVTQAMERALALAR</sequence>